<dbReference type="Pfam" id="PF04453">
    <property type="entry name" value="LptD"/>
    <property type="match status" value="1"/>
</dbReference>
<sequence length="736" mass="84991">MKLTMQRLILFFIGLILFTYKISYGNTYVSSQNKPVYIEYTDLFYNDADEVIIFKGDVIVVQGNEVLTAEEMHYHKAEDKYYAKGNIAILKEDGSVYFADILNLDRFLYKGRALNFKGRLTENGLISASEVEIFSKTKMQMGNVVFSTCRICENNMFPNIPLWQIRAKEALIDRDKESITYKHARLEAFGTPIAYTPYIVTPTPGAKRKSGFLSPNFAWTNDFGYSIKTPYYWNIAPNMDATTSVRLFTKDQPLLEGNFRHLTNHGEYLLEGSMIDTKKVLKDGTVVENSKQVRGHINFESLFTLENTMFDSYIGLNLMRVYDKSKTYLKKYKISQEDILTTNGFVRNFWDNNYLFLDTLYFQNLNTAYTDADWKTAPRVVPWLRGYFDKDLEYNNSKIYFDIDALNLHRNTGIKYQRLSSTVGYKVPFVLPYGQLLQIGGSIRGDYYQVHQSNNSKKVTGDKPVGNTTTAYPQFDIEWRLPLINHTNFGTITLEPIANLIVARDHKPSYIIPNEDSQFFEISALNLMSNNRYLGHDQLETGSRLNYGLRGNLKSKYIENLGFTAGEVINFKKHENYGKASGLMEKRSDYVSKVYLQPIKEVYLVHKLRLDNKDLSVMRNEVYTSLNLPEWNMSINYMEVGKKILTYNNQHNKIYRKDITSTASYNIYNDWWLGGYVKRKLGGKIPGASKKISEGVNLNYLGDCLQTFFIVERDHTKLNDLKPSTTYALNVKIPGF</sequence>
<comment type="function">
    <text evidence="4">Involved in the assembly of lipopolysaccharide (LPS) at the surface of the outer membrane.</text>
</comment>
<dbReference type="Pfam" id="PF03968">
    <property type="entry name" value="LptD_N"/>
    <property type="match status" value="1"/>
</dbReference>
<dbReference type="PATRIC" id="fig|86105.3.peg.1735"/>
<dbReference type="Proteomes" id="UP000031258">
    <property type="component" value="Unassembled WGS sequence"/>
</dbReference>
<dbReference type="GO" id="GO:1990351">
    <property type="term" value="C:transporter complex"/>
    <property type="evidence" value="ECO:0007669"/>
    <property type="project" value="TreeGrafter"/>
</dbReference>
<keyword evidence="2 4" id="KW-0472">Membrane</keyword>
<keyword evidence="1 4" id="KW-0732">Signal</keyword>
<dbReference type="InterPro" id="IPR020889">
    <property type="entry name" value="LipoPS_assembly_LptD"/>
</dbReference>
<protein>
    <recommendedName>
        <fullName evidence="4">LPS-assembly protein LptD</fullName>
    </recommendedName>
</protein>
<dbReference type="InterPro" id="IPR050218">
    <property type="entry name" value="LptD"/>
</dbReference>
<evidence type="ECO:0000313" key="7">
    <source>
        <dbReference type="EMBL" id="KIE04439.1"/>
    </source>
</evidence>
<evidence type="ECO:0000256" key="4">
    <source>
        <dbReference type="HAMAP-Rule" id="MF_01411"/>
    </source>
</evidence>
<dbReference type="InterPro" id="IPR005653">
    <property type="entry name" value="OstA-like_N"/>
</dbReference>
<dbReference type="PANTHER" id="PTHR30189">
    <property type="entry name" value="LPS-ASSEMBLY PROTEIN"/>
    <property type="match status" value="1"/>
</dbReference>
<gene>
    <name evidence="4" type="primary">lptD</name>
    <name evidence="7" type="ORF">NF27_HS00260</name>
</gene>
<evidence type="ECO:0000256" key="3">
    <source>
        <dbReference type="ARBA" id="ARBA00023237"/>
    </source>
</evidence>
<feature type="domain" description="Organic solvent tolerance-like N-terminal" evidence="5">
    <location>
        <begin position="43"/>
        <end position="117"/>
    </location>
</feature>
<comment type="subcellular location">
    <subcellularLocation>
        <location evidence="4">Cell outer membrane</location>
    </subcellularLocation>
</comment>
<organism evidence="7 8">
    <name type="scientific">Candidatus Jidaibacter acanthamoebae</name>
    <dbReference type="NCBI Taxonomy" id="86105"/>
    <lineage>
        <taxon>Bacteria</taxon>
        <taxon>Pseudomonadati</taxon>
        <taxon>Pseudomonadota</taxon>
        <taxon>Alphaproteobacteria</taxon>
        <taxon>Rickettsiales</taxon>
        <taxon>Candidatus Midichloriaceae</taxon>
        <taxon>Candidatus Jidaibacter</taxon>
    </lineage>
</organism>
<keyword evidence="8" id="KW-1185">Reference proteome</keyword>
<reference evidence="7 8" key="1">
    <citation type="submission" date="2014-11" db="EMBL/GenBank/DDBJ databases">
        <title>A Rickettsiales Symbiont of Amoebae With Ancient Features.</title>
        <authorList>
            <person name="Schulz F."/>
            <person name="Martijn J."/>
            <person name="Wascher F."/>
            <person name="Kostanjsek R."/>
            <person name="Ettema T.J."/>
            <person name="Horn M."/>
        </authorList>
    </citation>
    <scope>NUCLEOTIDE SEQUENCE [LARGE SCALE GENOMIC DNA]</scope>
    <source>
        <strain evidence="7 8">UWC36</strain>
    </source>
</reference>
<dbReference type="AlphaFoldDB" id="A0A0C1QFU8"/>
<dbReference type="GO" id="GO:0043165">
    <property type="term" value="P:Gram-negative-bacterium-type cell outer membrane assembly"/>
    <property type="evidence" value="ECO:0007669"/>
    <property type="project" value="UniProtKB-UniRule"/>
</dbReference>
<evidence type="ECO:0000313" key="8">
    <source>
        <dbReference type="Proteomes" id="UP000031258"/>
    </source>
</evidence>
<comment type="subunit">
    <text evidence="4">Component of the lipopolysaccharide transport and assembly complex.</text>
</comment>
<feature type="domain" description="LptD C-terminal" evidence="6">
    <location>
        <begin position="314"/>
        <end position="671"/>
    </location>
</feature>
<proteinExistence type="inferred from homology"/>
<dbReference type="Gene3D" id="2.60.450.10">
    <property type="entry name" value="Lipopolysaccharide (LPS) transport protein A like domain"/>
    <property type="match status" value="1"/>
</dbReference>
<dbReference type="HAMAP" id="MF_01411">
    <property type="entry name" value="LPS_assembly_LptD"/>
    <property type="match status" value="1"/>
</dbReference>
<comment type="caution">
    <text evidence="7">The sequence shown here is derived from an EMBL/GenBank/DDBJ whole genome shotgun (WGS) entry which is preliminary data.</text>
</comment>
<name>A0A0C1QFU8_9RICK</name>
<dbReference type="InterPro" id="IPR007543">
    <property type="entry name" value="LptD_C"/>
</dbReference>
<comment type="caution">
    <text evidence="4">Lacks conserved residue(s) required for the propagation of feature annotation.</text>
</comment>
<dbReference type="STRING" id="86105.NF27_HS00260"/>
<evidence type="ECO:0000259" key="6">
    <source>
        <dbReference type="Pfam" id="PF04453"/>
    </source>
</evidence>
<dbReference type="GO" id="GO:0015920">
    <property type="term" value="P:lipopolysaccharide transport"/>
    <property type="evidence" value="ECO:0007669"/>
    <property type="project" value="InterPro"/>
</dbReference>
<accession>A0A0C1QFU8</accession>
<comment type="similarity">
    <text evidence="4">Belongs to the LptD family.</text>
</comment>
<dbReference type="PANTHER" id="PTHR30189:SF1">
    <property type="entry name" value="LPS-ASSEMBLY PROTEIN LPTD"/>
    <property type="match status" value="1"/>
</dbReference>
<evidence type="ECO:0000256" key="2">
    <source>
        <dbReference type="ARBA" id="ARBA00023136"/>
    </source>
</evidence>
<dbReference type="EMBL" id="JSWE01000186">
    <property type="protein sequence ID" value="KIE04439.1"/>
    <property type="molecule type" value="Genomic_DNA"/>
</dbReference>
<dbReference type="GO" id="GO:0009279">
    <property type="term" value="C:cell outer membrane"/>
    <property type="evidence" value="ECO:0007669"/>
    <property type="project" value="UniProtKB-SubCell"/>
</dbReference>
<keyword evidence="3 4" id="KW-0998">Cell outer membrane</keyword>
<evidence type="ECO:0000259" key="5">
    <source>
        <dbReference type="Pfam" id="PF03968"/>
    </source>
</evidence>
<evidence type="ECO:0000256" key="1">
    <source>
        <dbReference type="ARBA" id="ARBA00022729"/>
    </source>
</evidence>